<keyword evidence="4" id="KW-0645">Protease</keyword>
<dbReference type="InterPro" id="IPR001375">
    <property type="entry name" value="Peptidase_S9_cat"/>
</dbReference>
<comment type="catalytic activity">
    <reaction evidence="1">
        <text>Hydrolysis of Pro-|-Xaa &gt;&gt; Ala-|-Xaa in oligopeptides.</text>
        <dbReference type="EC" id="3.4.21.26"/>
    </reaction>
</comment>
<reference evidence="9" key="1">
    <citation type="submission" date="2020-10" db="EMBL/GenBank/DDBJ databases">
        <title>Taxonomic study of unclassified bacteria belonging to the class Ktedonobacteria.</title>
        <authorList>
            <person name="Yabe S."/>
            <person name="Wang C.M."/>
            <person name="Zheng Y."/>
            <person name="Sakai Y."/>
            <person name="Cavaletti L."/>
            <person name="Monciardini P."/>
            <person name="Donadio S."/>
        </authorList>
    </citation>
    <scope>NUCLEOTIDE SEQUENCE</scope>
    <source>
        <strain evidence="9">ID150040</strain>
    </source>
</reference>
<dbReference type="Proteomes" id="UP000597444">
    <property type="component" value="Unassembled WGS sequence"/>
</dbReference>
<evidence type="ECO:0000256" key="3">
    <source>
        <dbReference type="ARBA" id="ARBA00011897"/>
    </source>
</evidence>
<evidence type="ECO:0000256" key="2">
    <source>
        <dbReference type="ARBA" id="ARBA00005228"/>
    </source>
</evidence>
<organism evidence="9 10">
    <name type="scientific">Reticulibacter mediterranei</name>
    <dbReference type="NCBI Taxonomy" id="2778369"/>
    <lineage>
        <taxon>Bacteria</taxon>
        <taxon>Bacillati</taxon>
        <taxon>Chloroflexota</taxon>
        <taxon>Ktedonobacteria</taxon>
        <taxon>Ktedonobacterales</taxon>
        <taxon>Reticulibacteraceae</taxon>
        <taxon>Reticulibacter</taxon>
    </lineage>
</organism>
<dbReference type="EC" id="3.4.21.26" evidence="3"/>
<evidence type="ECO:0000313" key="9">
    <source>
        <dbReference type="EMBL" id="GHO93233.1"/>
    </source>
</evidence>
<dbReference type="PANTHER" id="PTHR42881:SF2">
    <property type="entry name" value="PROLYL ENDOPEPTIDASE"/>
    <property type="match status" value="1"/>
</dbReference>
<evidence type="ECO:0000259" key="7">
    <source>
        <dbReference type="Pfam" id="PF00326"/>
    </source>
</evidence>
<dbReference type="Pfam" id="PF02897">
    <property type="entry name" value="Peptidase_S9_N"/>
    <property type="match status" value="1"/>
</dbReference>
<sequence length="683" mass="77606">MNIPPARRDETQDNYHDTIVVDPYRWLEDAASEETHTWSEAQNALARAYLDALPARERIQARYTELMNYPKYGVPRKKGDRYFFSKNSGLQNQAVLYMQQPLGAESKLVLDPNTLSSDGTVALTNQVFSRDGRLLAYGASSSGSDWQELRIRDVDSGTDYEDVIRWCKFTGIAWRHDDTGYSFYYSRFPQPGTVPPEDQTNFNKVYWHKVGTTQEEDVLIYECPDQKELAFDPFITDDEQYLLLHVWYGTDPKNRVYYREAASDAPFVRLLDEADASYNFIGNDGPLFYFQTDLEAPRGRIIAIDIRQPERANWRELVPEQEDVIAFALMVSSQFVIAFMHHAHHVLHIYGTDGGFVRDIALPTLGSIAGISGKQTDTELFFSFTSFLYPPSVYRYDFTDQTLLLLYGTEVKFDPSNYTTQQVFYSSKDGTRVPMFLIHKKDLALDGNNPVLLYGYGGFNVSLTPSYSTNINLWVEHGGVYAVANLRGGNEYGEEWHQAGMLEKKQNVFDDFIAAAEWLIANKYTSSSRLAITGGSNGGLLVAACMLQRPELYGAVVCRVPVIDMLRYHRFTVGRYWIPEYGNAEQSEEHFRFLYAYSPLHNIKPGTVYPPTLIMTADTDDRVVPAHAKKFTATLQPANGGNNPILLRLEMKAGHGLGKPTAKIIEEESDVLAFLFDRFHMQA</sequence>
<comment type="similarity">
    <text evidence="2">Belongs to the peptidase S9A family.</text>
</comment>
<dbReference type="InterPro" id="IPR051167">
    <property type="entry name" value="Prolyl_oligopep/macrocyclase"/>
</dbReference>
<dbReference type="AlphaFoldDB" id="A0A8J3N277"/>
<evidence type="ECO:0000256" key="1">
    <source>
        <dbReference type="ARBA" id="ARBA00001070"/>
    </source>
</evidence>
<dbReference type="GO" id="GO:0005829">
    <property type="term" value="C:cytosol"/>
    <property type="evidence" value="ECO:0007669"/>
    <property type="project" value="TreeGrafter"/>
</dbReference>
<dbReference type="PROSITE" id="PS00708">
    <property type="entry name" value="PRO_ENDOPEP_SER"/>
    <property type="match status" value="1"/>
</dbReference>
<dbReference type="InterPro" id="IPR023302">
    <property type="entry name" value="Pept_S9A_N"/>
</dbReference>
<name>A0A8J3N277_9CHLR</name>
<evidence type="ECO:0000256" key="4">
    <source>
        <dbReference type="ARBA" id="ARBA00022670"/>
    </source>
</evidence>
<dbReference type="InterPro" id="IPR002470">
    <property type="entry name" value="Peptidase_S9A"/>
</dbReference>
<dbReference type="EMBL" id="BNJK01000001">
    <property type="protein sequence ID" value="GHO93233.1"/>
    <property type="molecule type" value="Genomic_DNA"/>
</dbReference>
<keyword evidence="10" id="KW-1185">Reference proteome</keyword>
<evidence type="ECO:0000256" key="5">
    <source>
        <dbReference type="ARBA" id="ARBA00022801"/>
    </source>
</evidence>
<dbReference type="GO" id="GO:0070012">
    <property type="term" value="F:oligopeptidase activity"/>
    <property type="evidence" value="ECO:0007669"/>
    <property type="project" value="TreeGrafter"/>
</dbReference>
<dbReference type="FunFam" id="2.130.10.120:FF:000001">
    <property type="entry name" value="Prolyl endopeptidase"/>
    <property type="match status" value="1"/>
</dbReference>
<dbReference type="Pfam" id="PF00326">
    <property type="entry name" value="Peptidase_S9"/>
    <property type="match status" value="1"/>
</dbReference>
<protein>
    <recommendedName>
        <fullName evidence="3">prolyl oligopeptidase</fullName>
        <ecNumber evidence="3">3.4.21.26</ecNumber>
    </recommendedName>
</protein>
<dbReference type="SUPFAM" id="SSF50993">
    <property type="entry name" value="Peptidase/esterase 'gauge' domain"/>
    <property type="match status" value="1"/>
</dbReference>
<dbReference type="SUPFAM" id="SSF53474">
    <property type="entry name" value="alpha/beta-Hydrolases"/>
    <property type="match status" value="1"/>
</dbReference>
<accession>A0A8J3N277</accession>
<dbReference type="GO" id="GO:0004252">
    <property type="term" value="F:serine-type endopeptidase activity"/>
    <property type="evidence" value="ECO:0007669"/>
    <property type="project" value="UniProtKB-EC"/>
</dbReference>
<dbReference type="InterPro" id="IPR002471">
    <property type="entry name" value="Pept_S9_AS"/>
</dbReference>
<feature type="domain" description="Peptidase S9A N-terminal" evidence="8">
    <location>
        <begin position="4"/>
        <end position="403"/>
    </location>
</feature>
<dbReference type="FunFam" id="3.40.50.1820:FF:000005">
    <property type="entry name" value="Prolyl endopeptidase"/>
    <property type="match status" value="1"/>
</dbReference>
<dbReference type="Gene3D" id="3.40.50.1820">
    <property type="entry name" value="alpha/beta hydrolase"/>
    <property type="match status" value="1"/>
</dbReference>
<keyword evidence="5" id="KW-0378">Hydrolase</keyword>
<evidence type="ECO:0000259" key="8">
    <source>
        <dbReference type="Pfam" id="PF02897"/>
    </source>
</evidence>
<comment type="caution">
    <text evidence="9">The sequence shown here is derived from an EMBL/GenBank/DDBJ whole genome shotgun (WGS) entry which is preliminary data.</text>
</comment>
<feature type="domain" description="Peptidase S9 prolyl oligopeptidase catalytic" evidence="7">
    <location>
        <begin position="465"/>
        <end position="679"/>
    </location>
</feature>
<dbReference type="PANTHER" id="PTHR42881">
    <property type="entry name" value="PROLYL ENDOPEPTIDASE"/>
    <property type="match status" value="1"/>
</dbReference>
<dbReference type="RefSeq" id="WP_220204027.1">
    <property type="nucleotide sequence ID" value="NZ_BNJK01000001.1"/>
</dbReference>
<dbReference type="PRINTS" id="PR00862">
    <property type="entry name" value="PROLIGOPTASE"/>
</dbReference>
<proteinExistence type="inferred from homology"/>
<keyword evidence="6" id="KW-0720">Serine protease</keyword>
<gene>
    <name evidence="9" type="ORF">KSF_032810</name>
</gene>
<evidence type="ECO:0000313" key="10">
    <source>
        <dbReference type="Proteomes" id="UP000597444"/>
    </source>
</evidence>
<dbReference type="Gene3D" id="2.130.10.120">
    <property type="entry name" value="Prolyl oligopeptidase, N-terminal domain"/>
    <property type="match status" value="1"/>
</dbReference>
<dbReference type="GO" id="GO:0006508">
    <property type="term" value="P:proteolysis"/>
    <property type="evidence" value="ECO:0007669"/>
    <property type="project" value="UniProtKB-KW"/>
</dbReference>
<dbReference type="InterPro" id="IPR029058">
    <property type="entry name" value="AB_hydrolase_fold"/>
</dbReference>
<evidence type="ECO:0000256" key="6">
    <source>
        <dbReference type="ARBA" id="ARBA00022825"/>
    </source>
</evidence>